<name>A0A9Q3GI66_9BASI</name>
<feature type="compositionally biased region" description="Basic and acidic residues" evidence="1">
    <location>
        <begin position="199"/>
        <end position="219"/>
    </location>
</feature>
<accession>A0A9Q3GI66</accession>
<protein>
    <submittedName>
        <fullName evidence="2">Uncharacterized protein</fullName>
    </submittedName>
</protein>
<dbReference type="EMBL" id="AVOT02001747">
    <property type="protein sequence ID" value="MBW0468024.1"/>
    <property type="molecule type" value="Genomic_DNA"/>
</dbReference>
<reference evidence="2" key="1">
    <citation type="submission" date="2021-03" db="EMBL/GenBank/DDBJ databases">
        <title>Draft genome sequence of rust myrtle Austropuccinia psidii MF-1, a brazilian biotype.</title>
        <authorList>
            <person name="Quecine M.C."/>
            <person name="Pachon D.M.R."/>
            <person name="Bonatelli M.L."/>
            <person name="Correr F.H."/>
            <person name="Franceschini L.M."/>
            <person name="Leite T.F."/>
            <person name="Margarido G.R.A."/>
            <person name="Almeida C.A."/>
            <person name="Ferrarezi J.A."/>
            <person name="Labate C.A."/>
        </authorList>
    </citation>
    <scope>NUCLEOTIDE SEQUENCE</scope>
    <source>
        <strain evidence="2">MF-1</strain>
    </source>
</reference>
<evidence type="ECO:0000313" key="2">
    <source>
        <dbReference type="EMBL" id="MBW0468024.1"/>
    </source>
</evidence>
<sequence length="248" mass="27101">MWLTVRCTVQTGLTKKAVFGSYSLPPPTVSLADTAIPPTKGQGAVPQREAHRLPIPLERSPSIKADTTPRYDVECKREFQINPADQSQALCDDGLNQYECPAANCHAAKQNAKPTKDSLLGNDCQPLQALASTTPPLAADSYKVEKETKDTVINYKDFPRVHPSKQLPAATGHTNPRQDPHPDEPKYSNKPGGPGKVKANGDDRNGDSKIECPYKANKQSDIRESCTQCLKKSTCGKTFIIHTICFSK</sequence>
<dbReference type="AlphaFoldDB" id="A0A9Q3GI66"/>
<evidence type="ECO:0000313" key="3">
    <source>
        <dbReference type="Proteomes" id="UP000765509"/>
    </source>
</evidence>
<dbReference type="Proteomes" id="UP000765509">
    <property type="component" value="Unassembled WGS sequence"/>
</dbReference>
<evidence type="ECO:0000256" key="1">
    <source>
        <dbReference type="SAM" id="MobiDB-lite"/>
    </source>
</evidence>
<gene>
    <name evidence="2" type="ORF">O181_007739</name>
</gene>
<feature type="compositionally biased region" description="Basic and acidic residues" evidence="1">
    <location>
        <begin position="176"/>
        <end position="187"/>
    </location>
</feature>
<organism evidence="2 3">
    <name type="scientific">Austropuccinia psidii MF-1</name>
    <dbReference type="NCBI Taxonomy" id="1389203"/>
    <lineage>
        <taxon>Eukaryota</taxon>
        <taxon>Fungi</taxon>
        <taxon>Dikarya</taxon>
        <taxon>Basidiomycota</taxon>
        <taxon>Pucciniomycotina</taxon>
        <taxon>Pucciniomycetes</taxon>
        <taxon>Pucciniales</taxon>
        <taxon>Sphaerophragmiaceae</taxon>
        <taxon>Austropuccinia</taxon>
    </lineage>
</organism>
<comment type="caution">
    <text evidence="2">The sequence shown here is derived from an EMBL/GenBank/DDBJ whole genome shotgun (WGS) entry which is preliminary data.</text>
</comment>
<keyword evidence="3" id="KW-1185">Reference proteome</keyword>
<feature type="region of interest" description="Disordered" evidence="1">
    <location>
        <begin position="154"/>
        <end position="219"/>
    </location>
</feature>
<proteinExistence type="predicted"/>